<evidence type="ECO:0000256" key="6">
    <source>
        <dbReference type="PROSITE-ProRule" id="PRU00433"/>
    </source>
</evidence>
<evidence type="ECO:0000256" key="1">
    <source>
        <dbReference type="ARBA" id="ARBA00004196"/>
    </source>
</evidence>
<dbReference type="Proteomes" id="UP000015347">
    <property type="component" value="Unassembled WGS sequence"/>
</dbReference>
<proteinExistence type="predicted"/>
<dbReference type="Pfam" id="PF03150">
    <property type="entry name" value="CCP_MauG"/>
    <property type="match status" value="1"/>
</dbReference>
<dbReference type="PANTHER" id="PTHR30600">
    <property type="entry name" value="CYTOCHROME C PEROXIDASE-RELATED"/>
    <property type="match status" value="1"/>
</dbReference>
<protein>
    <submittedName>
        <fullName evidence="9">Di-heme cytochrome c peroxidase</fullName>
    </submittedName>
</protein>
<dbReference type="Gene3D" id="1.10.760.10">
    <property type="entry name" value="Cytochrome c-like domain"/>
    <property type="match status" value="2"/>
</dbReference>
<keyword evidence="5 6" id="KW-0408">Iron</keyword>
<feature type="domain" description="Cytochrome c" evidence="8">
    <location>
        <begin position="373"/>
        <end position="513"/>
    </location>
</feature>
<dbReference type="EMBL" id="APVH01000049">
    <property type="protein sequence ID" value="EPX76422.1"/>
    <property type="molecule type" value="Genomic_DNA"/>
</dbReference>
<evidence type="ECO:0000313" key="9">
    <source>
        <dbReference type="EMBL" id="EPX76422.1"/>
    </source>
</evidence>
<keyword evidence="2 6" id="KW-0349">Heme</keyword>
<dbReference type="PROSITE" id="PS51007">
    <property type="entry name" value="CYTC"/>
    <property type="match status" value="1"/>
</dbReference>
<keyword evidence="7" id="KW-1133">Transmembrane helix</keyword>
<keyword evidence="7" id="KW-0812">Transmembrane</keyword>
<reference evidence="10" key="1">
    <citation type="journal article" date="2014" name="Stand. Genomic Sci.">
        <title>Genome sequence of the exopolysaccharide-producing Salipiger mucosus type strain (DSM 16094(T)), a moderately halophilic member of the Roseobacter clade.</title>
        <authorList>
            <person name="Riedel T."/>
            <person name="Spring S."/>
            <person name="Fiebig A."/>
            <person name="Petersen J."/>
            <person name="Kyrpides N.C."/>
            <person name="Goker M."/>
            <person name="Klenk H.P."/>
        </authorList>
    </citation>
    <scope>NUCLEOTIDE SEQUENCE [LARGE SCALE GENOMIC DNA]</scope>
    <source>
        <strain evidence="10">DSM 16094</strain>
    </source>
</reference>
<keyword evidence="4" id="KW-0560">Oxidoreductase</keyword>
<evidence type="ECO:0000259" key="8">
    <source>
        <dbReference type="PROSITE" id="PS51007"/>
    </source>
</evidence>
<keyword evidence="10" id="KW-1185">Reference proteome</keyword>
<gene>
    <name evidence="9" type="ORF">Salmuc_00308</name>
</gene>
<dbReference type="AlphaFoldDB" id="S9Q8S9"/>
<evidence type="ECO:0000256" key="3">
    <source>
        <dbReference type="ARBA" id="ARBA00022723"/>
    </source>
</evidence>
<dbReference type="GO" id="GO:0030313">
    <property type="term" value="C:cell envelope"/>
    <property type="evidence" value="ECO:0007669"/>
    <property type="project" value="UniProtKB-SubCell"/>
</dbReference>
<comment type="caution">
    <text evidence="9">The sequence shown here is derived from an EMBL/GenBank/DDBJ whole genome shotgun (WGS) entry which is preliminary data.</text>
</comment>
<dbReference type="InterPro" id="IPR009056">
    <property type="entry name" value="Cyt_c-like_dom"/>
</dbReference>
<name>S9Q8S9_9RHOB</name>
<evidence type="ECO:0000256" key="2">
    <source>
        <dbReference type="ARBA" id="ARBA00022617"/>
    </source>
</evidence>
<evidence type="ECO:0000256" key="4">
    <source>
        <dbReference type="ARBA" id="ARBA00023002"/>
    </source>
</evidence>
<dbReference type="GO" id="GO:0004130">
    <property type="term" value="F:cytochrome-c peroxidase activity"/>
    <property type="evidence" value="ECO:0007669"/>
    <property type="project" value="TreeGrafter"/>
</dbReference>
<dbReference type="GO" id="GO:0020037">
    <property type="term" value="F:heme binding"/>
    <property type="evidence" value="ECO:0007669"/>
    <property type="project" value="InterPro"/>
</dbReference>
<dbReference type="InterPro" id="IPR051395">
    <property type="entry name" value="Cytochrome_c_Peroxidase/MauG"/>
</dbReference>
<evidence type="ECO:0000256" key="5">
    <source>
        <dbReference type="ARBA" id="ARBA00023004"/>
    </source>
</evidence>
<dbReference type="SUPFAM" id="SSF46626">
    <property type="entry name" value="Cytochrome c"/>
    <property type="match status" value="2"/>
</dbReference>
<keyword evidence="9" id="KW-0575">Peroxidase</keyword>
<feature type="transmembrane region" description="Helical" evidence="7">
    <location>
        <begin position="9"/>
        <end position="28"/>
    </location>
</feature>
<evidence type="ECO:0000256" key="7">
    <source>
        <dbReference type="SAM" id="Phobius"/>
    </source>
</evidence>
<dbReference type="GO" id="GO:0046872">
    <property type="term" value="F:metal ion binding"/>
    <property type="evidence" value="ECO:0007669"/>
    <property type="project" value="UniProtKB-KW"/>
</dbReference>
<dbReference type="eggNOG" id="COG1858">
    <property type="taxonomic scope" value="Bacteria"/>
</dbReference>
<dbReference type="HOGENOM" id="CLU_521650_0_0_5"/>
<organism evidence="9 10">
    <name type="scientific">Salipiger mucosus DSM 16094</name>
    <dbReference type="NCBI Taxonomy" id="1123237"/>
    <lineage>
        <taxon>Bacteria</taxon>
        <taxon>Pseudomonadati</taxon>
        <taxon>Pseudomonadota</taxon>
        <taxon>Alphaproteobacteria</taxon>
        <taxon>Rhodobacterales</taxon>
        <taxon>Roseobacteraceae</taxon>
        <taxon>Salipiger</taxon>
    </lineage>
</organism>
<keyword evidence="3 6" id="KW-0479">Metal-binding</keyword>
<evidence type="ECO:0000313" key="10">
    <source>
        <dbReference type="Proteomes" id="UP000015347"/>
    </source>
</evidence>
<dbReference type="STRING" id="1123237.Salmuc_00308"/>
<accession>S9Q8S9</accession>
<dbReference type="InterPro" id="IPR004852">
    <property type="entry name" value="Di-haem_cyt_c_peroxidsae"/>
</dbReference>
<dbReference type="GO" id="GO:0009055">
    <property type="term" value="F:electron transfer activity"/>
    <property type="evidence" value="ECO:0007669"/>
    <property type="project" value="InterPro"/>
</dbReference>
<sequence length="522" mass="56789">MRLRAVLDILFRIAIIGVGLSMPIWLYLAELRPRVLMHRAGDDLRALAAACDQALRTADASAETRDRLDAAQASRLEHALEIGRLPCKRYAALTEQLLSEGVSRHALAALRLAATADPSYPDLRAGRADVEALDAHLRVAARLYGLAPLPVKEDVPDPKFRLGKRLFFDPALSGQGERSCATCHGLAAATAGGAALEARLDVSPEWLPNVPARNVPDLWNRDHNDVSAMLWDGRLQALTTAGQGAFVLPETLVTGRFENLMALQSVRPIFVPVEMLGEPGASNALAPDAAGTPAPEAVLARVARRLFGDDARGQSEAESYRALFRESYGVATADEVRPSHLGNALAHYIEIEFQSRDTPWDRYLAGDLSAISEDQKRGALLFYGIGKCAVCHSGAIFSDFGFHSVGVPDRRDEKDLGRVYATGMPGDRFLFRTPPLRNVTLTAPYFHNGQAGTLVEAIRQHLDPYRNARVYAEDGAHLMEPAEIDAISPILASHALITDDQIELLIDFLESLEDRGAGAMSR</sequence>
<dbReference type="InterPro" id="IPR036909">
    <property type="entry name" value="Cyt_c-like_dom_sf"/>
</dbReference>
<comment type="subcellular location">
    <subcellularLocation>
        <location evidence="1">Cell envelope</location>
    </subcellularLocation>
</comment>
<keyword evidence="7" id="KW-0472">Membrane</keyword>